<dbReference type="InterPro" id="IPR010808">
    <property type="entry name" value="CheA_P2-bd"/>
</dbReference>
<dbReference type="InterPro" id="IPR003594">
    <property type="entry name" value="HATPase_dom"/>
</dbReference>
<keyword evidence="7 14" id="KW-0597">Phosphoprotein</keyword>
<comment type="caution">
    <text evidence="19">The sequence shown here is derived from an EMBL/GenBank/DDBJ whole genome shotgun (WGS) entry which is preliminary data.</text>
</comment>
<evidence type="ECO:0000256" key="10">
    <source>
        <dbReference type="ARBA" id="ARBA00022777"/>
    </source>
</evidence>
<feature type="coiled-coil region" evidence="15">
    <location>
        <begin position="9"/>
        <end position="36"/>
    </location>
</feature>
<dbReference type="InterPro" id="IPR036890">
    <property type="entry name" value="HATPase_C_sf"/>
</dbReference>
<keyword evidence="15" id="KW-0175">Coiled coil</keyword>
<evidence type="ECO:0000313" key="20">
    <source>
        <dbReference type="Proteomes" id="UP001321249"/>
    </source>
</evidence>
<evidence type="ECO:0000259" key="16">
    <source>
        <dbReference type="PROSITE" id="PS50109"/>
    </source>
</evidence>
<dbReference type="InterPro" id="IPR008207">
    <property type="entry name" value="Sig_transdc_His_kin_Hpt_dom"/>
</dbReference>
<evidence type="ECO:0000256" key="3">
    <source>
        <dbReference type="ARBA" id="ARBA00012438"/>
    </source>
</evidence>
<keyword evidence="9" id="KW-0547">Nucleotide-binding</keyword>
<feature type="domain" description="Histidine kinase" evidence="16">
    <location>
        <begin position="281"/>
        <end position="539"/>
    </location>
</feature>
<evidence type="ECO:0000256" key="15">
    <source>
        <dbReference type="SAM" id="Coils"/>
    </source>
</evidence>
<dbReference type="PANTHER" id="PTHR43395:SF10">
    <property type="entry name" value="CHEMOTAXIS PROTEIN CHEA"/>
    <property type="match status" value="1"/>
</dbReference>
<keyword evidence="11" id="KW-0067">ATP-binding</keyword>
<evidence type="ECO:0000256" key="9">
    <source>
        <dbReference type="ARBA" id="ARBA00022741"/>
    </source>
</evidence>
<dbReference type="Proteomes" id="UP001321249">
    <property type="component" value="Unassembled WGS sequence"/>
</dbReference>
<dbReference type="SUPFAM" id="SSF55052">
    <property type="entry name" value="CheY-binding domain of CheA"/>
    <property type="match status" value="1"/>
</dbReference>
<evidence type="ECO:0000256" key="12">
    <source>
        <dbReference type="ARBA" id="ARBA00023012"/>
    </source>
</evidence>
<proteinExistence type="predicted"/>
<dbReference type="SMART" id="SM00387">
    <property type="entry name" value="HATPase_c"/>
    <property type="match status" value="1"/>
</dbReference>
<keyword evidence="5" id="KW-0963">Cytoplasm</keyword>
<dbReference type="Pfam" id="PF01627">
    <property type="entry name" value="Hpt"/>
    <property type="match status" value="1"/>
</dbReference>
<feature type="coiled-coil region" evidence="15">
    <location>
        <begin position="690"/>
        <end position="720"/>
    </location>
</feature>
<evidence type="ECO:0000256" key="6">
    <source>
        <dbReference type="ARBA" id="ARBA00022500"/>
    </source>
</evidence>
<dbReference type="SMART" id="SM01231">
    <property type="entry name" value="H-kinase_dim"/>
    <property type="match status" value="1"/>
</dbReference>
<dbReference type="Gene3D" id="1.10.287.560">
    <property type="entry name" value="Histidine kinase CheA-like, homodimeric domain"/>
    <property type="match status" value="1"/>
</dbReference>
<evidence type="ECO:0000256" key="13">
    <source>
        <dbReference type="ARBA" id="ARBA00035100"/>
    </source>
</evidence>
<accession>A0ABD4XLS1</accession>
<dbReference type="SMART" id="SM00260">
    <property type="entry name" value="CheW"/>
    <property type="match status" value="1"/>
</dbReference>
<dbReference type="RefSeq" id="WP_342835679.1">
    <property type="nucleotide sequence ID" value="NZ_WMBE01000001.1"/>
</dbReference>
<name>A0ABD4XLS1_9CHLR</name>
<feature type="domain" description="CheW-like" evidence="17">
    <location>
        <begin position="541"/>
        <end position="676"/>
    </location>
</feature>
<evidence type="ECO:0000256" key="7">
    <source>
        <dbReference type="ARBA" id="ARBA00022553"/>
    </source>
</evidence>
<keyword evidence="8" id="KW-0808">Transferase</keyword>
<dbReference type="CDD" id="cd16916">
    <property type="entry name" value="HATPase_CheA-like"/>
    <property type="match status" value="1"/>
</dbReference>
<evidence type="ECO:0000256" key="11">
    <source>
        <dbReference type="ARBA" id="ARBA00022840"/>
    </source>
</evidence>
<dbReference type="SUPFAM" id="SSF55874">
    <property type="entry name" value="ATPase domain of HSP90 chaperone/DNA topoisomerase II/histidine kinase"/>
    <property type="match status" value="1"/>
</dbReference>
<dbReference type="InterPro" id="IPR037052">
    <property type="entry name" value="CheA-like_P2_sf"/>
</dbReference>
<evidence type="ECO:0000313" key="19">
    <source>
        <dbReference type="EMBL" id="MDG0865474.1"/>
    </source>
</evidence>
<dbReference type="SUPFAM" id="SSF47384">
    <property type="entry name" value="Homodimeric domain of signal transducing histidine kinase"/>
    <property type="match status" value="1"/>
</dbReference>
<dbReference type="Pfam" id="PF02518">
    <property type="entry name" value="HATPase_c"/>
    <property type="match status" value="1"/>
</dbReference>
<organism evidence="19 20">
    <name type="scientific">Candidatus Lucifugimonas marina</name>
    <dbReference type="NCBI Taxonomy" id="3038979"/>
    <lineage>
        <taxon>Bacteria</taxon>
        <taxon>Bacillati</taxon>
        <taxon>Chloroflexota</taxon>
        <taxon>Dehalococcoidia</taxon>
        <taxon>SAR202 cluster</taxon>
        <taxon>Candidatus Lucifugimonadales</taxon>
        <taxon>Candidatus Lucifugimonadaceae</taxon>
        <taxon>Candidatus Lucifugimonas</taxon>
    </lineage>
</organism>
<dbReference type="InterPro" id="IPR051315">
    <property type="entry name" value="Bact_Chemotaxis_CheA"/>
</dbReference>
<feature type="modified residue" description="Phosphohistidine" evidence="14">
    <location>
        <position position="50"/>
    </location>
</feature>
<dbReference type="GO" id="GO:0005524">
    <property type="term" value="F:ATP binding"/>
    <property type="evidence" value="ECO:0007669"/>
    <property type="project" value="UniProtKB-KW"/>
</dbReference>
<dbReference type="PANTHER" id="PTHR43395">
    <property type="entry name" value="SENSOR HISTIDINE KINASE CHEA"/>
    <property type="match status" value="1"/>
</dbReference>
<dbReference type="Pfam" id="PF07194">
    <property type="entry name" value="P2"/>
    <property type="match status" value="1"/>
</dbReference>
<dbReference type="AlphaFoldDB" id="A0ABD4XLS1"/>
<dbReference type="CDD" id="cd00088">
    <property type="entry name" value="HPT"/>
    <property type="match status" value="1"/>
</dbReference>
<dbReference type="InterPro" id="IPR036061">
    <property type="entry name" value="CheW-like_dom_sf"/>
</dbReference>
<evidence type="ECO:0000256" key="5">
    <source>
        <dbReference type="ARBA" id="ARBA00022490"/>
    </source>
</evidence>
<comment type="function">
    <text evidence="13">Involved in the transmission of sensory signals from the chemoreceptors to the flagellar motors. CheA is autophosphorylated; it can transfer its phosphate group to either CheB or CheY.</text>
</comment>
<dbReference type="PRINTS" id="PR00344">
    <property type="entry name" value="BCTRLSENSOR"/>
</dbReference>
<dbReference type="SMART" id="SM00073">
    <property type="entry name" value="HPT"/>
    <property type="match status" value="1"/>
</dbReference>
<dbReference type="GO" id="GO:0005737">
    <property type="term" value="C:cytoplasm"/>
    <property type="evidence" value="ECO:0007669"/>
    <property type="project" value="UniProtKB-SubCell"/>
</dbReference>
<keyword evidence="10" id="KW-0418">Kinase</keyword>
<dbReference type="PROSITE" id="PS50894">
    <property type="entry name" value="HPT"/>
    <property type="match status" value="1"/>
</dbReference>
<dbReference type="SUPFAM" id="SSF50341">
    <property type="entry name" value="CheW-like"/>
    <property type="match status" value="1"/>
</dbReference>
<protein>
    <recommendedName>
        <fullName evidence="4">Chemotaxis protein CheA</fullName>
        <ecNumber evidence="3">2.7.13.3</ecNumber>
    </recommendedName>
</protein>
<dbReference type="InterPro" id="IPR005467">
    <property type="entry name" value="His_kinase_dom"/>
</dbReference>
<evidence type="ECO:0000256" key="1">
    <source>
        <dbReference type="ARBA" id="ARBA00000085"/>
    </source>
</evidence>
<dbReference type="Pfam" id="PF01584">
    <property type="entry name" value="CheW"/>
    <property type="match status" value="1"/>
</dbReference>
<gene>
    <name evidence="19" type="ORF">GKO46_00100</name>
</gene>
<evidence type="ECO:0000256" key="8">
    <source>
        <dbReference type="ARBA" id="ARBA00022679"/>
    </source>
</evidence>
<dbReference type="InterPro" id="IPR004358">
    <property type="entry name" value="Sig_transdc_His_kin-like_C"/>
</dbReference>
<dbReference type="GO" id="GO:0004673">
    <property type="term" value="F:protein histidine kinase activity"/>
    <property type="evidence" value="ECO:0007669"/>
    <property type="project" value="UniProtKB-EC"/>
</dbReference>
<evidence type="ECO:0000256" key="4">
    <source>
        <dbReference type="ARBA" id="ARBA00021495"/>
    </source>
</evidence>
<dbReference type="EMBL" id="WMBE01000001">
    <property type="protein sequence ID" value="MDG0865474.1"/>
    <property type="molecule type" value="Genomic_DNA"/>
</dbReference>
<dbReference type="PROSITE" id="PS50851">
    <property type="entry name" value="CHEW"/>
    <property type="match status" value="1"/>
</dbReference>
<dbReference type="PROSITE" id="PS50109">
    <property type="entry name" value="HIS_KIN"/>
    <property type="match status" value="1"/>
</dbReference>
<comment type="catalytic activity">
    <reaction evidence="1">
        <text>ATP + protein L-histidine = ADP + protein N-phospho-L-histidine.</text>
        <dbReference type="EC" id="2.7.13.3"/>
    </reaction>
</comment>
<dbReference type="Gene3D" id="1.20.120.160">
    <property type="entry name" value="HPT domain"/>
    <property type="match status" value="1"/>
</dbReference>
<dbReference type="InterPro" id="IPR036641">
    <property type="entry name" value="HPT_dom_sf"/>
</dbReference>
<keyword evidence="6" id="KW-0145">Chemotaxis</keyword>
<feature type="domain" description="HPt" evidence="18">
    <location>
        <begin position="4"/>
        <end position="107"/>
    </location>
</feature>
<dbReference type="GO" id="GO:0000160">
    <property type="term" value="P:phosphorelay signal transduction system"/>
    <property type="evidence" value="ECO:0007669"/>
    <property type="project" value="UniProtKB-KW"/>
</dbReference>
<dbReference type="InterPro" id="IPR036097">
    <property type="entry name" value="HisK_dim/P_sf"/>
</dbReference>
<dbReference type="CDD" id="cd00731">
    <property type="entry name" value="CheA_reg"/>
    <property type="match status" value="1"/>
</dbReference>
<dbReference type="Pfam" id="PF02895">
    <property type="entry name" value="H-kinase_dim"/>
    <property type="match status" value="1"/>
</dbReference>
<dbReference type="InterPro" id="IPR004105">
    <property type="entry name" value="CheA-like_dim"/>
</dbReference>
<dbReference type="Gene3D" id="2.30.30.40">
    <property type="entry name" value="SH3 Domains"/>
    <property type="match status" value="1"/>
</dbReference>
<evidence type="ECO:0000256" key="14">
    <source>
        <dbReference type="PROSITE-ProRule" id="PRU00110"/>
    </source>
</evidence>
<evidence type="ECO:0000259" key="17">
    <source>
        <dbReference type="PROSITE" id="PS50851"/>
    </source>
</evidence>
<dbReference type="SUPFAM" id="SSF47226">
    <property type="entry name" value="Histidine-containing phosphotransfer domain, HPT domain"/>
    <property type="match status" value="1"/>
</dbReference>
<dbReference type="InterPro" id="IPR035891">
    <property type="entry name" value="CheY-binding_CheA"/>
</dbReference>
<evidence type="ECO:0000259" key="18">
    <source>
        <dbReference type="PROSITE" id="PS50894"/>
    </source>
</evidence>
<comment type="subcellular location">
    <subcellularLocation>
        <location evidence="2">Cytoplasm</location>
    </subcellularLocation>
</comment>
<dbReference type="GO" id="GO:0006935">
    <property type="term" value="P:chemotaxis"/>
    <property type="evidence" value="ECO:0007669"/>
    <property type="project" value="UniProtKB-KW"/>
</dbReference>
<dbReference type="FunFam" id="3.30.565.10:FF:000016">
    <property type="entry name" value="Chemotaxis protein CheA, putative"/>
    <property type="match status" value="1"/>
</dbReference>
<dbReference type="InterPro" id="IPR002545">
    <property type="entry name" value="CheW-lke_dom"/>
</dbReference>
<evidence type="ECO:0000256" key="2">
    <source>
        <dbReference type="ARBA" id="ARBA00004496"/>
    </source>
</evidence>
<dbReference type="Gene3D" id="3.30.565.10">
    <property type="entry name" value="Histidine kinase-like ATPase, C-terminal domain"/>
    <property type="match status" value="1"/>
</dbReference>
<dbReference type="InterPro" id="IPR037006">
    <property type="entry name" value="CheA-like_homodim_sf"/>
</dbReference>
<keyword evidence="12" id="KW-0902">Two-component regulatory system</keyword>
<reference evidence="19 20" key="1">
    <citation type="submission" date="2019-11" db="EMBL/GenBank/DDBJ databases">
        <authorList>
            <person name="Cho J.-C."/>
        </authorList>
    </citation>
    <scope>NUCLEOTIDE SEQUENCE [LARGE SCALE GENOMIC DNA]</scope>
    <source>
        <strain evidence="19 20">JH702</strain>
    </source>
</reference>
<dbReference type="EC" id="2.7.13.3" evidence="3"/>
<sequence length="726" mass="77637">MQLADDITSEDLKVFLEEAEEQLQLLDDEVIRLEKETTEDGLAGIFRAAHTLKGSSAMLGYTAMTEVAHAMESLLDKLRNHEVSVTSEVVDALLHSLDVLRVLTDELIDEQGVEVDFASLVAELEACMGIEASDSSDAGSSASIAITDENLASISQALDAGETVYQLNASVTGDEMFASIRLFQLTTELSDGARLIVANPTLDDIQAEANGKSFTAIVGSDKSIDDLTQIAIGVQDIGEVSVVPFDADSAKATQAAAPAAAAAPAQAASAAGGASDSPKKAVAQTIRIDVDRLDNLMNLIGELVIDRTRLQQIGRSLAAKYKADDLIESLGKTSSHVVKVVNDLQEDFMKVRMLPVGTVFSSFPRMMRDLSKSLDKPIDLQIEGGDTEIDRTVIEKISDPLVHMLRNALDHGLESKEDRVAAGKPAEGIIKLSAFHEQNHIVLTVQDDGAGIHPEKIKASFVKKGLITEETASRLTDSEAVDLIWMAGASTKEQATEVSGRGVGMDIVKSNIEAINGFVEVESTPGEGSIFTARLPLTLATVQSILVETDGTLCAVPLAYVLEAVKLSPSEISTISGREVFRLREDVIPLISLSEANGLTDGKRNMEDELHVVVARVGDRLAGFAVDELNEPQEIVVKSLGEYVGGARGVSGASILGDGRVVLIMDIPTLLSGVGMRSRKSSIADEKPMLESELSEIAELEREIKEIQELREQKAARTSEQAEDAA</sequence>
<dbReference type="Gene3D" id="3.30.70.1110">
    <property type="entry name" value="Histidine kinase CheA-like, P2 response regulator-binding domain"/>
    <property type="match status" value="1"/>
</dbReference>